<evidence type="ECO:0000313" key="9">
    <source>
        <dbReference type="Proteomes" id="UP000247150"/>
    </source>
</evidence>
<keyword evidence="5" id="KW-0964">Secreted</keyword>
<accession>A0A2V3A7M5</accession>
<evidence type="ECO:0000313" key="8">
    <source>
        <dbReference type="EMBL" id="PWW29457.1"/>
    </source>
</evidence>
<comment type="similarity">
    <text evidence="1 5">Belongs to the FliD family.</text>
</comment>
<dbReference type="RefSeq" id="WP_110064521.1">
    <property type="nucleotide sequence ID" value="NZ_QGTW01000004.1"/>
</dbReference>
<gene>
    <name evidence="8" type="ORF">DFO73_10488</name>
</gene>
<dbReference type="InterPro" id="IPR040026">
    <property type="entry name" value="FliD"/>
</dbReference>
<feature type="domain" description="Flagellar hook-associated protein 2 C-terminal" evidence="7">
    <location>
        <begin position="234"/>
        <end position="491"/>
    </location>
</feature>
<evidence type="ECO:0000256" key="2">
    <source>
        <dbReference type="ARBA" id="ARBA00011255"/>
    </source>
</evidence>
<reference evidence="8 9" key="1">
    <citation type="submission" date="2018-05" db="EMBL/GenBank/DDBJ databases">
        <title>Freshwater and sediment microbial communities from various areas in North America, analyzing microbe dynamics in response to fracking.</title>
        <authorList>
            <person name="Lamendella R."/>
        </authorList>
    </citation>
    <scope>NUCLEOTIDE SEQUENCE [LARGE SCALE GENOMIC DNA]</scope>
    <source>
        <strain evidence="8 9">15_TX</strain>
    </source>
</reference>
<dbReference type="InterPro" id="IPR003481">
    <property type="entry name" value="FliD_N"/>
</dbReference>
<dbReference type="GO" id="GO:0007155">
    <property type="term" value="P:cell adhesion"/>
    <property type="evidence" value="ECO:0007669"/>
    <property type="project" value="InterPro"/>
</dbReference>
<dbReference type="PANTHER" id="PTHR30288">
    <property type="entry name" value="FLAGELLAR CAP/ASSEMBLY PROTEIN FLID"/>
    <property type="match status" value="1"/>
</dbReference>
<keyword evidence="3" id="KW-0175">Coiled coil</keyword>
<feature type="domain" description="Flagellar hook-associated protein 2 N-terminal" evidence="6">
    <location>
        <begin position="8"/>
        <end position="105"/>
    </location>
</feature>
<comment type="subcellular location">
    <subcellularLocation>
        <location evidence="5">Secreted</location>
    </subcellularLocation>
    <subcellularLocation>
        <location evidence="5">Bacterial flagellum</location>
    </subcellularLocation>
</comment>
<evidence type="ECO:0000259" key="7">
    <source>
        <dbReference type="Pfam" id="PF07195"/>
    </source>
</evidence>
<keyword evidence="8" id="KW-0966">Cell projection</keyword>
<dbReference type="GO" id="GO:0005576">
    <property type="term" value="C:extracellular region"/>
    <property type="evidence" value="ECO:0007669"/>
    <property type="project" value="UniProtKB-SubCell"/>
</dbReference>
<evidence type="ECO:0000259" key="6">
    <source>
        <dbReference type="Pfam" id="PF02465"/>
    </source>
</evidence>
<dbReference type="Pfam" id="PF07195">
    <property type="entry name" value="FliD_C"/>
    <property type="match status" value="1"/>
</dbReference>
<dbReference type="GO" id="GO:0071973">
    <property type="term" value="P:bacterial-type flagellum-dependent cell motility"/>
    <property type="evidence" value="ECO:0007669"/>
    <property type="project" value="TreeGrafter"/>
</dbReference>
<sequence>MRIGGLASGMDIDSMVKELMTAERIPLDKLSQKKQYMEWQRDDYRDMNKMLFELDNLIFDGIGKQGSYIKKTINISDPNAVSIRNINSTSEFSGSLKVDKLATAATMFSGAEVTLDPSKKLSEQGITGTQTIQIQAINKEGAMDTKGYTLEFDPAQETINSIIEKINKNSGVTAFFDTATKKISLTAKNTGGIDDPNTTLNESEIILTGDFLSTHLNLASNNRVAADNMAGTHGTNAEFTYNGLATTRPSNTFQINGVEFTLKNETTTPVTFSSSPDVDAIMETIVKFVDKYNEVIGKIKGELDEKRYRDYQPLTKEQRETMEEKEIELWEERAKSGTLRGDSILSGSLNKMRMDLYAPVNGLQGISQLAQIGIKTSSNYLEGGKLIIDPDKLKQTISENPNGVYELFQKDGTTTEDKGLARRLRDSIKTTMADIEKKAGKASSVNNTFSLGRLLNNLDSQITRFEDRLLKVEDRYWRQFTAMEKAIQRSNEQSMFLMNQFGGGM</sequence>
<dbReference type="PANTHER" id="PTHR30288:SF0">
    <property type="entry name" value="FLAGELLAR HOOK-ASSOCIATED PROTEIN 2"/>
    <property type="match status" value="1"/>
</dbReference>
<keyword evidence="4 5" id="KW-0975">Bacterial flagellum</keyword>
<evidence type="ECO:0000256" key="4">
    <source>
        <dbReference type="ARBA" id="ARBA00023143"/>
    </source>
</evidence>
<keyword evidence="8" id="KW-0282">Flagellum</keyword>
<evidence type="ECO:0000256" key="1">
    <source>
        <dbReference type="ARBA" id="ARBA00009764"/>
    </source>
</evidence>
<comment type="caution">
    <text evidence="8">The sequence shown here is derived from an EMBL/GenBank/DDBJ whole genome shotgun (WGS) entry which is preliminary data.</text>
</comment>
<dbReference type="Pfam" id="PF02465">
    <property type="entry name" value="FliD_N"/>
    <property type="match status" value="1"/>
</dbReference>
<dbReference type="OrthoDB" id="9776025at2"/>
<proteinExistence type="inferred from homology"/>
<name>A0A2V3A7M5_9BACI</name>
<protein>
    <recommendedName>
        <fullName evidence="5">Flagellar hook-associated protein 2</fullName>
        <shortName evidence="5">HAP2</shortName>
    </recommendedName>
    <alternativeName>
        <fullName evidence="5">Flagellar cap protein</fullName>
    </alternativeName>
</protein>
<dbReference type="NCBIfam" id="NF005833">
    <property type="entry name" value="PRK07737.1"/>
    <property type="match status" value="1"/>
</dbReference>
<comment type="subunit">
    <text evidence="2 5">Homopentamer.</text>
</comment>
<comment type="function">
    <text evidence="5">Required for morphogenesis and for the elongation of the flagellar filament by facilitating polymerization of the flagellin monomers at the tip of growing filament. Forms a capping structure, which prevents flagellin subunits (transported through the central channel of the flagellum) from leaking out without polymerization at the distal end.</text>
</comment>
<dbReference type="EMBL" id="QGTW01000004">
    <property type="protein sequence ID" value="PWW29457.1"/>
    <property type="molecule type" value="Genomic_DNA"/>
</dbReference>
<dbReference type="AlphaFoldDB" id="A0A2V3A7M5"/>
<evidence type="ECO:0000256" key="3">
    <source>
        <dbReference type="ARBA" id="ARBA00023054"/>
    </source>
</evidence>
<keyword evidence="8" id="KW-0969">Cilium</keyword>
<evidence type="ECO:0000256" key="5">
    <source>
        <dbReference type="RuleBase" id="RU362066"/>
    </source>
</evidence>
<organism evidence="8 9">
    <name type="scientific">Cytobacillus oceanisediminis</name>
    <dbReference type="NCBI Taxonomy" id="665099"/>
    <lineage>
        <taxon>Bacteria</taxon>
        <taxon>Bacillati</taxon>
        <taxon>Bacillota</taxon>
        <taxon>Bacilli</taxon>
        <taxon>Bacillales</taxon>
        <taxon>Bacillaceae</taxon>
        <taxon>Cytobacillus</taxon>
    </lineage>
</organism>
<dbReference type="GO" id="GO:0009421">
    <property type="term" value="C:bacterial-type flagellum filament cap"/>
    <property type="evidence" value="ECO:0007669"/>
    <property type="project" value="InterPro"/>
</dbReference>
<dbReference type="InterPro" id="IPR010809">
    <property type="entry name" value="FliD_C"/>
</dbReference>
<dbReference type="Proteomes" id="UP000247150">
    <property type="component" value="Unassembled WGS sequence"/>
</dbReference>
<dbReference type="GO" id="GO:0009424">
    <property type="term" value="C:bacterial-type flagellum hook"/>
    <property type="evidence" value="ECO:0007669"/>
    <property type="project" value="UniProtKB-UniRule"/>
</dbReference>